<dbReference type="Proteomes" id="UP001165083">
    <property type="component" value="Unassembled WGS sequence"/>
</dbReference>
<feature type="compositionally biased region" description="Polar residues" evidence="1">
    <location>
        <begin position="496"/>
        <end position="513"/>
    </location>
</feature>
<evidence type="ECO:0000313" key="2">
    <source>
        <dbReference type="EMBL" id="GMF20787.1"/>
    </source>
</evidence>
<dbReference type="OrthoDB" id="26525at2759"/>
<evidence type="ECO:0000313" key="3">
    <source>
        <dbReference type="Proteomes" id="UP001165083"/>
    </source>
</evidence>
<protein>
    <submittedName>
        <fullName evidence="2">Unnamed protein product</fullName>
    </submittedName>
</protein>
<sequence>MKMEEEAVANEAAILERRQEIRASLRAVENSLKEAGAVTDGYDSAYLLEFRTARGEALPSSSLFRRQCEHVSEANLTRSAAFRFDFDPADEVRYRWKLLPLGEAKCRQVWRLFDADEDEMWTHREFLEYMAALKCANDSAELKAFEDSAEIWRMYMSDMCELDEEGKLTFEGFVMYRELIEDEHSLARDLMALGISLEWEEVEKTERIKQLFDDYVDDPTGGVTAKAAQYLLAEIGFVLTREETTEIIERRYQLARALRFVHQLKRTLRLFGYRQKSALKFCNEGLAKSGHSEEEPRICKVGLLSLVFSSWHPAVKTVCCNVLEHDGQVLVDKFTWFIGEFFRDHIEALPFYHRWFVSLPTKVQRRMGPSSSGAAGTSAMVVRLVILFTGKMDLYHVMQTLGLPSSMQFDHLIQRFSVRWLCSHSLEDILVTKNLNLGSQWSCRTQMELRLNRQACSQILHQVARQLDTELEHERDVADYIARVKAEREQTKKKSVVQNQRQSSPTRPDLPNNHQNFEFEHFHPDNKTESGRLLLIKSLRHVANYLQHSQQMSSTWTFASLGAALRENQWFSTILSPRWHELLTRVLETPGGLAAEWKSTGDSFRAEFAETNYATAGMNRPVLEHHPVSRTMGSSKEFTLAPLSTAATKAPPTARLSESPKLTSRRSNIQHELNQPAYAAPEAVKDKSTEDLLLEFYDLCARHMQGVHVVRAEAGTSGVTCVLEGWNFFSLLPRIHQGQLAKKASLIRLGTFSSRQPLSSRSMTGL</sequence>
<keyword evidence="3" id="KW-1185">Reference proteome</keyword>
<accession>A0A9W6TWR9</accession>
<dbReference type="AlphaFoldDB" id="A0A9W6TWR9"/>
<dbReference type="InterPro" id="IPR011992">
    <property type="entry name" value="EF-hand-dom_pair"/>
</dbReference>
<organism evidence="2 3">
    <name type="scientific">Phytophthora lilii</name>
    <dbReference type="NCBI Taxonomy" id="2077276"/>
    <lineage>
        <taxon>Eukaryota</taxon>
        <taxon>Sar</taxon>
        <taxon>Stramenopiles</taxon>
        <taxon>Oomycota</taxon>
        <taxon>Peronosporomycetes</taxon>
        <taxon>Peronosporales</taxon>
        <taxon>Peronosporaceae</taxon>
        <taxon>Phytophthora</taxon>
    </lineage>
</organism>
<dbReference type="EMBL" id="BSXW01000385">
    <property type="protein sequence ID" value="GMF20787.1"/>
    <property type="molecule type" value="Genomic_DNA"/>
</dbReference>
<comment type="caution">
    <text evidence="2">The sequence shown here is derived from an EMBL/GenBank/DDBJ whole genome shotgun (WGS) entry which is preliminary data.</text>
</comment>
<dbReference type="SUPFAM" id="SSF47473">
    <property type="entry name" value="EF-hand"/>
    <property type="match status" value="1"/>
</dbReference>
<feature type="region of interest" description="Disordered" evidence="1">
    <location>
        <begin position="491"/>
        <end position="513"/>
    </location>
</feature>
<gene>
    <name evidence="2" type="ORF">Plil01_000813000</name>
</gene>
<reference evidence="2" key="1">
    <citation type="submission" date="2023-04" db="EMBL/GenBank/DDBJ databases">
        <title>Phytophthora lilii NBRC 32176.</title>
        <authorList>
            <person name="Ichikawa N."/>
            <person name="Sato H."/>
            <person name="Tonouchi N."/>
        </authorList>
    </citation>
    <scope>NUCLEOTIDE SEQUENCE</scope>
    <source>
        <strain evidence="2">NBRC 32176</strain>
    </source>
</reference>
<dbReference type="Gene3D" id="1.10.238.10">
    <property type="entry name" value="EF-hand"/>
    <property type="match status" value="1"/>
</dbReference>
<name>A0A9W6TWR9_9STRA</name>
<proteinExistence type="predicted"/>
<evidence type="ECO:0000256" key="1">
    <source>
        <dbReference type="SAM" id="MobiDB-lite"/>
    </source>
</evidence>